<dbReference type="Proteomes" id="UP000317550">
    <property type="component" value="Chromosome"/>
</dbReference>
<evidence type="ECO:0000313" key="2">
    <source>
        <dbReference type="EMBL" id="QDQ28810.1"/>
    </source>
</evidence>
<organism evidence="2 3">
    <name type="scientific">Chitinimonas arctica</name>
    <dbReference type="NCBI Taxonomy" id="2594795"/>
    <lineage>
        <taxon>Bacteria</taxon>
        <taxon>Pseudomonadati</taxon>
        <taxon>Pseudomonadota</taxon>
        <taxon>Betaproteobacteria</taxon>
        <taxon>Neisseriales</taxon>
        <taxon>Chitinibacteraceae</taxon>
        <taxon>Chitinimonas</taxon>
    </lineage>
</organism>
<evidence type="ECO:0000256" key="1">
    <source>
        <dbReference type="SAM" id="Phobius"/>
    </source>
</evidence>
<accession>A0A516SKX7</accession>
<keyword evidence="1" id="KW-0472">Membrane</keyword>
<dbReference type="KEGG" id="cari:FNU76_22010"/>
<dbReference type="AlphaFoldDB" id="A0A516SKX7"/>
<feature type="transmembrane region" description="Helical" evidence="1">
    <location>
        <begin position="44"/>
        <end position="66"/>
    </location>
</feature>
<keyword evidence="3" id="KW-1185">Reference proteome</keyword>
<feature type="transmembrane region" description="Helical" evidence="1">
    <location>
        <begin position="372"/>
        <end position="393"/>
    </location>
</feature>
<feature type="transmembrane region" description="Helical" evidence="1">
    <location>
        <begin position="346"/>
        <end position="366"/>
    </location>
</feature>
<dbReference type="OrthoDB" id="9490785at2"/>
<gene>
    <name evidence="2" type="ORF">FNU76_22010</name>
</gene>
<dbReference type="RefSeq" id="WP_144280193.1">
    <property type="nucleotide sequence ID" value="NZ_CP041730.1"/>
</dbReference>
<keyword evidence="1" id="KW-0812">Transmembrane</keyword>
<protein>
    <submittedName>
        <fullName evidence="2">Uncharacterized protein</fullName>
    </submittedName>
</protein>
<name>A0A516SKX7_9NEIS</name>
<dbReference type="EMBL" id="CP041730">
    <property type="protein sequence ID" value="QDQ28810.1"/>
    <property type="molecule type" value="Genomic_DNA"/>
</dbReference>
<evidence type="ECO:0000313" key="3">
    <source>
        <dbReference type="Proteomes" id="UP000317550"/>
    </source>
</evidence>
<sequence>MGLPAITAAFRRTFTNFATSEAGHKKVAMSSTQRDIKRNTRDCVFFYSWSILSGVSAAVSAVVAIFNGDAAPALNMASDVVLTIAKGVMAAGESAASNHELAGGIEKRLDIRKQKEQDRDGMNRHLRGCVHKMADMRTFSEKTNDCAAFLRHDKARIDEIRQNKTLLSKGLGFGRDGLLQLGSVGTRAAVVAETINTAVNVSVPAASLGGAIFGFISAILQVGQGIAEYCNALKELAIVDRHCARISHCQDAGNLPILSTFQSAKDVERVKDDHMSPAPGILDGQVGTDSTRSTHLDKYLKTLEATERESAAEFKQIEKMYEFMFSHFKANHLKERKVQEALKSNAVIRIIYGGICVVLAGVGLGLTATGAGASIGLPIIAGGGGALGVAWLARAGKNAWRERKELQEASELDNALRAEADTLLKPTPSLAELEASILINANYQKNPYIMVAVIAHHLGGGKYVAEKEGISKDEVATKLVGEVSYISKAGLKMRREVASRFLAETGMSSDGIRAVKGVLATGASEMVALGIERMQQFILGDTGRVLGLLRR</sequence>
<reference evidence="3" key="1">
    <citation type="submission" date="2019-07" db="EMBL/GenBank/DDBJ databases">
        <title>Chitinimonas sp. nov., isolated from Ny-Alesund, arctica soil.</title>
        <authorList>
            <person name="Xu Q."/>
            <person name="Peng F."/>
        </authorList>
    </citation>
    <scope>NUCLEOTIDE SEQUENCE [LARGE SCALE GENOMIC DNA]</scope>
    <source>
        <strain evidence="3">R3-44</strain>
    </source>
</reference>
<proteinExistence type="predicted"/>
<keyword evidence="1" id="KW-1133">Transmembrane helix</keyword>